<dbReference type="InParanoid" id="A0A409W3J6"/>
<dbReference type="OrthoDB" id="1029639at2759"/>
<feature type="compositionally biased region" description="Polar residues" evidence="12">
    <location>
        <begin position="1006"/>
        <end position="1019"/>
    </location>
</feature>
<dbReference type="FunCoup" id="A0A409W3J6">
    <property type="interactions" value="16"/>
</dbReference>
<proteinExistence type="predicted"/>
<dbReference type="GO" id="GO:0003723">
    <property type="term" value="F:RNA binding"/>
    <property type="evidence" value="ECO:0007669"/>
    <property type="project" value="UniProtKB-UniRule"/>
</dbReference>
<dbReference type="PROSITE" id="PS50102">
    <property type="entry name" value="RRM"/>
    <property type="match status" value="1"/>
</dbReference>
<feature type="region of interest" description="Disordered" evidence="12">
    <location>
        <begin position="1337"/>
        <end position="1397"/>
    </location>
</feature>
<dbReference type="InterPro" id="IPR000504">
    <property type="entry name" value="RRM_dom"/>
</dbReference>
<feature type="domain" description="C2" evidence="14">
    <location>
        <begin position="1382"/>
        <end position="1499"/>
    </location>
</feature>
<feature type="transmembrane region" description="Helical" evidence="13">
    <location>
        <begin position="204"/>
        <end position="221"/>
    </location>
</feature>
<dbReference type="InterPro" id="IPR026896">
    <property type="entry name" value="CSTF_C"/>
</dbReference>
<dbReference type="STRING" id="231916.A0A409W3J6"/>
<dbReference type="GO" id="GO:0005789">
    <property type="term" value="C:endoplasmic reticulum membrane"/>
    <property type="evidence" value="ECO:0007669"/>
    <property type="project" value="UniProtKB-SubCell"/>
</dbReference>
<dbReference type="InterPro" id="IPR037762">
    <property type="entry name" value="C2C_Tricalbin"/>
</dbReference>
<dbReference type="InterPro" id="IPR056910">
    <property type="entry name" value="TCB1-3_C2"/>
</dbReference>
<evidence type="ECO:0000256" key="2">
    <source>
        <dbReference type="ARBA" id="ARBA00022448"/>
    </source>
</evidence>
<dbReference type="InterPro" id="IPR035892">
    <property type="entry name" value="C2_domain_sf"/>
</dbReference>
<dbReference type="SUPFAM" id="SSF49562">
    <property type="entry name" value="C2 domain (Calcium/lipid-binding domain, CaLB)"/>
    <property type="match status" value="6"/>
</dbReference>
<dbReference type="Gene3D" id="1.25.40.630">
    <property type="match status" value="1"/>
</dbReference>
<dbReference type="Pfam" id="PF14327">
    <property type="entry name" value="CSTF2_hinge"/>
    <property type="match status" value="1"/>
</dbReference>
<dbReference type="Pfam" id="PF14304">
    <property type="entry name" value="CSTF_C"/>
    <property type="match status" value="1"/>
</dbReference>
<evidence type="ECO:0000256" key="13">
    <source>
        <dbReference type="SAM" id="Phobius"/>
    </source>
</evidence>
<dbReference type="GO" id="GO:0006869">
    <property type="term" value="P:lipid transport"/>
    <property type="evidence" value="ECO:0007669"/>
    <property type="project" value="UniProtKB-KW"/>
</dbReference>
<dbReference type="InterPro" id="IPR052455">
    <property type="entry name" value="Tricalbin_domain"/>
</dbReference>
<dbReference type="Proteomes" id="UP000284706">
    <property type="component" value="Unassembled WGS sequence"/>
</dbReference>
<keyword evidence="5" id="KW-0677">Repeat</keyword>
<feature type="region of interest" description="Disordered" evidence="12">
    <location>
        <begin position="1627"/>
        <end position="1655"/>
    </location>
</feature>
<comment type="subcellular location">
    <subcellularLocation>
        <location evidence="1">Endoplasmic reticulum membrane</location>
    </subcellularLocation>
</comment>
<evidence type="ECO:0000256" key="4">
    <source>
        <dbReference type="ARBA" id="ARBA00022692"/>
    </source>
</evidence>
<dbReference type="Pfam" id="PF00076">
    <property type="entry name" value="RRM_1"/>
    <property type="match status" value="1"/>
</dbReference>
<gene>
    <name evidence="17" type="ORF">CVT26_014739</name>
</gene>
<dbReference type="SUPFAM" id="SSF54928">
    <property type="entry name" value="RNA-binding domain, RBD"/>
    <property type="match status" value="1"/>
</dbReference>
<evidence type="ECO:0000313" key="17">
    <source>
        <dbReference type="EMBL" id="PPQ73089.1"/>
    </source>
</evidence>
<dbReference type="InterPro" id="IPR038192">
    <property type="entry name" value="CSTF_C_sf"/>
</dbReference>
<feature type="region of interest" description="Disordered" evidence="12">
    <location>
        <begin position="1773"/>
        <end position="1863"/>
    </location>
</feature>
<organism evidence="17 18">
    <name type="scientific">Gymnopilus dilepis</name>
    <dbReference type="NCBI Taxonomy" id="231916"/>
    <lineage>
        <taxon>Eukaryota</taxon>
        <taxon>Fungi</taxon>
        <taxon>Dikarya</taxon>
        <taxon>Basidiomycota</taxon>
        <taxon>Agaricomycotina</taxon>
        <taxon>Agaricomycetes</taxon>
        <taxon>Agaricomycetidae</taxon>
        <taxon>Agaricales</taxon>
        <taxon>Agaricineae</taxon>
        <taxon>Hymenogastraceae</taxon>
        <taxon>Gymnopilus</taxon>
    </lineage>
</organism>
<feature type="domain" description="C2" evidence="14">
    <location>
        <begin position="771"/>
        <end position="887"/>
    </location>
</feature>
<evidence type="ECO:0000256" key="7">
    <source>
        <dbReference type="ARBA" id="ARBA00022989"/>
    </source>
</evidence>
<evidence type="ECO:0000256" key="12">
    <source>
        <dbReference type="SAM" id="MobiDB-lite"/>
    </source>
</evidence>
<feature type="domain" description="RRM" evidence="15">
    <location>
        <begin position="1536"/>
        <end position="1614"/>
    </location>
</feature>
<dbReference type="GO" id="GO:0031124">
    <property type="term" value="P:mRNA 3'-end processing"/>
    <property type="evidence" value="ECO:0007669"/>
    <property type="project" value="InterPro"/>
</dbReference>
<dbReference type="SMART" id="SM00239">
    <property type="entry name" value="C2"/>
    <property type="match status" value="6"/>
</dbReference>
<dbReference type="Pfam" id="PF00168">
    <property type="entry name" value="C2"/>
    <property type="match status" value="6"/>
</dbReference>
<evidence type="ECO:0000259" key="14">
    <source>
        <dbReference type="PROSITE" id="PS50004"/>
    </source>
</evidence>
<dbReference type="CDD" id="cd04045">
    <property type="entry name" value="C2C_Tricalbin-like"/>
    <property type="match status" value="1"/>
</dbReference>
<dbReference type="PANTHER" id="PTHR46980:SF2">
    <property type="entry name" value="TRICALBIN-1-RELATED"/>
    <property type="match status" value="1"/>
</dbReference>
<dbReference type="EMBL" id="NHYE01005423">
    <property type="protein sequence ID" value="PPQ73089.1"/>
    <property type="molecule type" value="Genomic_DNA"/>
</dbReference>
<dbReference type="InterPro" id="IPR000008">
    <property type="entry name" value="C2_dom"/>
</dbReference>
<dbReference type="InterPro" id="IPR012677">
    <property type="entry name" value="Nucleotide-bd_a/b_plait_sf"/>
</dbReference>
<dbReference type="CDD" id="cd04044">
    <property type="entry name" value="C2A_Tricalbin-like"/>
    <property type="match status" value="1"/>
</dbReference>
<dbReference type="Pfam" id="PF24920">
    <property type="entry name" value="C2_TCB1"/>
    <property type="match status" value="1"/>
</dbReference>
<evidence type="ECO:0000256" key="3">
    <source>
        <dbReference type="ARBA" id="ARBA00022553"/>
    </source>
</evidence>
<evidence type="ECO:0000256" key="5">
    <source>
        <dbReference type="ARBA" id="ARBA00022737"/>
    </source>
</evidence>
<dbReference type="GO" id="GO:0008289">
    <property type="term" value="F:lipid binding"/>
    <property type="evidence" value="ECO:0007669"/>
    <property type="project" value="UniProtKB-KW"/>
</dbReference>
<evidence type="ECO:0000256" key="8">
    <source>
        <dbReference type="ARBA" id="ARBA00023055"/>
    </source>
</evidence>
<dbReference type="SMART" id="SM00360">
    <property type="entry name" value="RRM"/>
    <property type="match status" value="1"/>
</dbReference>
<dbReference type="CDD" id="cd04052">
    <property type="entry name" value="C2B_Tricalbin-like"/>
    <property type="match status" value="1"/>
</dbReference>
<keyword evidence="3" id="KW-0597">Phosphoprotein</keyword>
<feature type="domain" description="C2" evidence="14">
    <location>
        <begin position="465"/>
        <end position="588"/>
    </location>
</feature>
<protein>
    <recommendedName>
        <fullName evidence="19">Tricalbin</fullName>
    </recommendedName>
</protein>
<feature type="compositionally biased region" description="Acidic residues" evidence="12">
    <location>
        <begin position="952"/>
        <end position="962"/>
    </location>
</feature>
<feature type="region of interest" description="Disordered" evidence="12">
    <location>
        <begin position="105"/>
        <end position="152"/>
    </location>
</feature>
<reference evidence="17 18" key="1">
    <citation type="journal article" date="2018" name="Evol. Lett.">
        <title>Horizontal gene cluster transfer increased hallucinogenic mushroom diversity.</title>
        <authorList>
            <person name="Reynolds H.T."/>
            <person name="Vijayakumar V."/>
            <person name="Gluck-Thaler E."/>
            <person name="Korotkin H.B."/>
            <person name="Matheny P.B."/>
            <person name="Slot J.C."/>
        </authorList>
    </citation>
    <scope>NUCLEOTIDE SEQUENCE [LARGE SCALE GENOMIC DNA]</scope>
    <source>
        <strain evidence="17 18">SRW20</strain>
    </source>
</reference>
<dbReference type="InterPro" id="IPR037761">
    <property type="entry name" value="C2A_Tricalbin"/>
</dbReference>
<feature type="compositionally biased region" description="Pro residues" evidence="12">
    <location>
        <begin position="1818"/>
        <end position="1861"/>
    </location>
</feature>
<evidence type="ECO:0000256" key="6">
    <source>
        <dbReference type="ARBA" id="ARBA00022824"/>
    </source>
</evidence>
<keyword evidence="10 13" id="KW-0472">Membrane</keyword>
<feature type="compositionally biased region" description="Basic and acidic residues" evidence="12">
    <location>
        <begin position="991"/>
        <end position="1005"/>
    </location>
</feature>
<dbReference type="InterPro" id="IPR025742">
    <property type="entry name" value="CSTF2_hinge"/>
</dbReference>
<dbReference type="GO" id="GO:0061817">
    <property type="term" value="P:endoplasmic reticulum-plasma membrane tethering"/>
    <property type="evidence" value="ECO:0007669"/>
    <property type="project" value="InterPro"/>
</dbReference>
<keyword evidence="4 13" id="KW-0812">Transmembrane</keyword>
<dbReference type="Gene3D" id="3.30.70.330">
    <property type="match status" value="1"/>
</dbReference>
<feature type="compositionally biased region" description="Low complexity" evidence="12">
    <location>
        <begin position="1807"/>
        <end position="1817"/>
    </location>
</feature>
<evidence type="ECO:0000256" key="10">
    <source>
        <dbReference type="ARBA" id="ARBA00023136"/>
    </source>
</evidence>
<feature type="domain" description="C2" evidence="14">
    <location>
        <begin position="623"/>
        <end position="750"/>
    </location>
</feature>
<feature type="compositionally biased region" description="Basic and acidic residues" evidence="12">
    <location>
        <begin position="26"/>
        <end position="36"/>
    </location>
</feature>
<evidence type="ECO:0000259" key="16">
    <source>
        <dbReference type="PROSITE" id="PS51847"/>
    </source>
</evidence>
<feature type="domain" description="SMP-LTD" evidence="16">
    <location>
        <begin position="269"/>
        <end position="474"/>
    </location>
</feature>
<evidence type="ECO:0000256" key="9">
    <source>
        <dbReference type="ARBA" id="ARBA00023121"/>
    </source>
</evidence>
<dbReference type="PROSITE" id="PS51847">
    <property type="entry name" value="SMP"/>
    <property type="match status" value="1"/>
</dbReference>
<dbReference type="Gene3D" id="1.10.20.70">
    <property type="entry name" value="Transcription termination and cleavage factor, C-terminal domain"/>
    <property type="match status" value="1"/>
</dbReference>
<accession>A0A409W3J6</accession>
<dbReference type="Gene3D" id="2.60.40.150">
    <property type="entry name" value="C2 domain"/>
    <property type="match status" value="6"/>
</dbReference>
<feature type="region of interest" description="Disordered" evidence="12">
    <location>
        <begin position="940"/>
        <end position="1025"/>
    </location>
</feature>
<feature type="region of interest" description="Disordered" evidence="12">
    <location>
        <begin position="1"/>
        <end position="78"/>
    </location>
</feature>
<dbReference type="CDD" id="cd00030">
    <property type="entry name" value="C2"/>
    <property type="match status" value="1"/>
</dbReference>
<keyword evidence="2" id="KW-0813">Transport</keyword>
<dbReference type="PANTHER" id="PTHR46980">
    <property type="entry name" value="TRICALBIN-1-RELATED"/>
    <property type="match status" value="1"/>
</dbReference>
<evidence type="ECO:0008006" key="19">
    <source>
        <dbReference type="Google" id="ProtNLM"/>
    </source>
</evidence>
<evidence type="ECO:0000259" key="15">
    <source>
        <dbReference type="PROSITE" id="PS50102"/>
    </source>
</evidence>
<comment type="caution">
    <text evidence="17">The sequence shown here is derived from an EMBL/GenBank/DDBJ whole genome shotgun (WGS) entry which is preliminary data.</text>
</comment>
<keyword evidence="11" id="KW-0694">RNA-binding</keyword>
<dbReference type="CDD" id="cd12398">
    <property type="entry name" value="RRM_CSTF2_RNA15_like"/>
    <property type="match status" value="1"/>
</dbReference>
<evidence type="ECO:0000313" key="18">
    <source>
        <dbReference type="Proteomes" id="UP000284706"/>
    </source>
</evidence>
<name>A0A409W3J6_9AGAR</name>
<feature type="compositionally biased region" description="Polar residues" evidence="12">
    <location>
        <begin position="1372"/>
        <end position="1395"/>
    </location>
</feature>
<evidence type="ECO:0000256" key="11">
    <source>
        <dbReference type="PROSITE-ProRule" id="PRU00176"/>
    </source>
</evidence>
<feature type="compositionally biased region" description="Pro residues" evidence="12">
    <location>
        <begin position="1783"/>
        <end position="1806"/>
    </location>
</feature>
<dbReference type="InterPro" id="IPR037765">
    <property type="entry name" value="C2B_Tricalbin"/>
</dbReference>
<sequence length="2208" mass="243665">MSGGLGAPNASNANGSMAEAQNIVRQDADKGARVHTFDPGAPPQEKGAQVIKSRDYLDSVKPEEPQHRVDPPSMDGSSTSYVFCGKEIKMDGNAAPAVPTIVVEHHEDKEREKAQAQDKGKEKEKEKDKTTITAKDTPQSAEEVQEEEAMPGAIPAKAAAAIPDWYKVGWRQVTGIDQAHLSEGEEADKRVLEMFLNEQLYGEWYHNAAIIVVTVFVTHFLTRFGFGWGWLFILLAFCSTYYSASIERFRRYARDDIQRELVKTRLASEHETADWINNFLDRFWLIYEPVLSATIVSSVDQILSTSTPAFLDSLRLTTFTLGTKAPRIDRVRTFPKTDDDIVMMDWGFSFTPKDTTNMTLKQINDQTNPKIILSVRLGKGLATAALPILVEDISFSGLMRVRLKLMPNFPHVQTVDLCFLEKPTIGYVLKPIGGETFGFDIGSIPGLSSFIRDMTHATLGPMMYDPNVFTLNLEQMLSGKPLDAAIGVVQVVVHSARGIQGTKIGGGTPDPYVSLSISGRAEVARTRYKSNTYNPTWVETKYLLVNNLKDNLTLSVFDYNEHRKNSLLGIASFDFEKLLEDSTQEGIVSTILKDGKPRGELRFDVNYFPVIEPKEGEDEVLQSSEYNIISATSDHVANQYYLAVGIVRLVIHQAKELDHTKSLSGDLNPLAKIYLNSERKSAFATPCFKHTNNPVWEAAYEYLCTDKEHATITIRVIDDRDFLKDPVVGYMTIKLTDLLEASGQAGRDWFPLSGCKTGKMRLSAEWKPLNMAGALHGSEQYKPPIGVVKLNIDKAIDVKNVEATLGGKSDPYVRVQVQNVTKARTEVINNNLNPIWDQIMYIPVHSLRETMMLECMDYQHLTRDRSLGSVELHVSDLAVESPDDERYPFHSKGVKGFQEPMRLDKGNALKGTLFYTAEFIPAVNIRWHKFEQQQLEANQVAHRDEGDGGIATDEEGSDEEEYAPVGVTIQSADQKKAKHRSMDTMSVKTTDTSRTDRTDKTDKSNVTDASKVTSGTNANGEKKPETGIEMSNEELLHEQSGIIVFHIISGQLSKKGRIEVLLDDGYWPCFSTVKARSTHAQFGMVGEGFIKELDFGRVWLRLNEAPDDEKDSVVAEWKEDSKAFLKAALEGPHTYALMDEQGRPTSNVTVEARYIPVPVKLEPRESVNNQGILRVTLVDGHEIRGVDRGGKSDPFAVFSLNGQKVFKSQTKKKTLTPEWNESFEVVIPSRYNADFTVEIFDWNQIEQAKSLGIGKIDLNQIEPLQGQDFVIPLSSSKHGEKGSIRIHTVFQPEIIAKSRKATSTFTSAGRAMTQIGGLPMSAGKGVIHGVTGVFKRSDTHHTEGVPPLPAAPPGLPNGQEQAQQAVVVPDNPQGQPQAQPQMVGQAFPSSETGQMSHEPGTLRVTLMDGQNVCPQGQVAKTYVVIRVGDKEHKSKHTQAKTDAPEWNETLVFPASPATPKMYVWVHEHKTIGKDKELTEGEIELWRFIRPDSKSSSEVVVQLKTGGLLRARLEFDPASNPNDTIFTIVVMSATGSKVVFVGNVPYNMTEEQLVEIFKSVGQVVGFRLVFDRDTAKPKGYGFCEFADHETALSAVRNLNNTEVGGRPLRIDLADSDPFLEGKTTVRGEILDGGYPGPSEPRSQWRPGGAPRSNDPESFLANVPPGIPVPKGSTALDSISQTLATMPPNQLMEVLAQMKAFVITHPEQARILLIRHPQLSYALFQALLLNKIVDSAILERMLASSRAATAPPVPAQVLPPPVMQPPVPAPPMHHVPPAQFVSQMPPFPPQGPQQPPVPSLAMATPPPAALLAHQPGLAPQAPPVPGTAPFYRPPQPSAPVPPPGVTPQQPVPAPAAAQPPKPAAAPEISEQQRAMLMQVLSLTQEQIDALAETERSAIMQLVRTFIVSACHRINGLFSESMFLDCFASSKGRRREGSSTTAAHEPVIGVVRVAVQAVNVKKAFFSTPQPLALVKLQNRDGALEEPQRQERRASDGAQVSAYFLVHSLEEKLDFKVLNLSGCFRPSFLGRAHFPLSMVVDDSRRTGEERPITTNLDKTQGTLLFDVLYYPASVRKGIGPPSGTGVVTFHILMAKDIRLEEDEKKPTNLQVAIALDWSAKPLYTTPMSSSSDLPLWNSSFDFLCFDAASTAVVFKVVERPRRLRKSTICGHVSLALGELIAAQDEAKEWWPLLGCVDGQLKMTCEWKEIDMN</sequence>
<dbReference type="InterPro" id="IPR037756">
    <property type="entry name" value="C2D_Tricalbin"/>
</dbReference>
<dbReference type="Pfam" id="PF25669">
    <property type="entry name" value="SMP_MUG190-like"/>
    <property type="match status" value="1"/>
</dbReference>
<feature type="transmembrane region" description="Helical" evidence="13">
    <location>
        <begin position="227"/>
        <end position="244"/>
    </location>
</feature>
<dbReference type="CDD" id="cd04040">
    <property type="entry name" value="C2D_Tricalbin-like"/>
    <property type="match status" value="1"/>
</dbReference>
<dbReference type="InterPro" id="IPR035979">
    <property type="entry name" value="RBD_domain_sf"/>
</dbReference>
<evidence type="ECO:0000256" key="1">
    <source>
        <dbReference type="ARBA" id="ARBA00004586"/>
    </source>
</evidence>
<keyword evidence="9" id="KW-0446">Lipid-binding</keyword>
<keyword evidence="18" id="KW-1185">Reference proteome</keyword>
<feature type="compositionally biased region" description="Pro residues" evidence="12">
    <location>
        <begin position="1346"/>
        <end position="1355"/>
    </location>
</feature>
<dbReference type="PROSITE" id="PS50004">
    <property type="entry name" value="C2"/>
    <property type="match status" value="6"/>
</dbReference>
<keyword evidence="6" id="KW-0256">Endoplasmic reticulum</keyword>
<keyword evidence="8" id="KW-0445">Lipid transport</keyword>
<dbReference type="InterPro" id="IPR031468">
    <property type="entry name" value="SMP_LBD"/>
</dbReference>
<dbReference type="CDD" id="cd21678">
    <property type="entry name" value="SMP_TCB"/>
    <property type="match status" value="1"/>
</dbReference>
<feature type="domain" description="C2" evidence="14">
    <location>
        <begin position="1153"/>
        <end position="1271"/>
    </location>
</feature>
<feature type="compositionally biased region" description="Basic and acidic residues" evidence="12">
    <location>
        <begin position="52"/>
        <end position="70"/>
    </location>
</feature>
<keyword evidence="7 13" id="KW-1133">Transmembrane helix</keyword>
<feature type="compositionally biased region" description="Basic and acidic residues" evidence="12">
    <location>
        <begin position="105"/>
        <end position="130"/>
    </location>
</feature>
<feature type="domain" description="C2" evidence="14">
    <location>
        <begin position="2055"/>
        <end position="2186"/>
    </location>
</feature>